<dbReference type="Proteomes" id="UP000183788">
    <property type="component" value="Unassembled WGS sequence"/>
</dbReference>
<dbReference type="STRING" id="1004.SAMN05661012_06516"/>
<dbReference type="Proteomes" id="UP001326715">
    <property type="component" value="Chromosome"/>
</dbReference>
<dbReference type="OrthoDB" id="6372253at2"/>
<feature type="compositionally biased region" description="Polar residues" evidence="1">
    <location>
        <begin position="328"/>
        <end position="345"/>
    </location>
</feature>
<gene>
    <name evidence="2" type="ORF">SAMN05661012_06516</name>
    <name evidence="3" type="ORF">SR876_29215</name>
</gene>
<evidence type="ECO:0000313" key="2">
    <source>
        <dbReference type="EMBL" id="SFW89870.1"/>
    </source>
</evidence>
<dbReference type="EMBL" id="FPIZ01000043">
    <property type="protein sequence ID" value="SFW89870.1"/>
    <property type="molecule type" value="Genomic_DNA"/>
</dbReference>
<evidence type="ECO:0000313" key="3">
    <source>
        <dbReference type="EMBL" id="WQG89014.1"/>
    </source>
</evidence>
<name>A0A1K1T017_9BACT</name>
<organism evidence="2 4">
    <name type="scientific">Chitinophaga sancti</name>
    <dbReference type="NCBI Taxonomy" id="1004"/>
    <lineage>
        <taxon>Bacteria</taxon>
        <taxon>Pseudomonadati</taxon>
        <taxon>Bacteroidota</taxon>
        <taxon>Chitinophagia</taxon>
        <taxon>Chitinophagales</taxon>
        <taxon>Chitinophagaceae</taxon>
        <taxon>Chitinophaga</taxon>
    </lineage>
</organism>
<feature type="compositionally biased region" description="Basic residues" evidence="1">
    <location>
        <begin position="363"/>
        <end position="372"/>
    </location>
</feature>
<proteinExistence type="predicted"/>
<feature type="region of interest" description="Disordered" evidence="1">
    <location>
        <begin position="315"/>
        <end position="372"/>
    </location>
</feature>
<feature type="compositionally biased region" description="Basic and acidic residues" evidence="1">
    <location>
        <begin position="315"/>
        <end position="327"/>
    </location>
</feature>
<evidence type="ECO:0000313" key="4">
    <source>
        <dbReference type="Proteomes" id="UP000183788"/>
    </source>
</evidence>
<keyword evidence="5" id="KW-1185">Reference proteome</keyword>
<dbReference type="EMBL" id="CP140154">
    <property type="protein sequence ID" value="WQG89014.1"/>
    <property type="molecule type" value="Genomic_DNA"/>
</dbReference>
<evidence type="ECO:0000256" key="1">
    <source>
        <dbReference type="SAM" id="MobiDB-lite"/>
    </source>
</evidence>
<reference evidence="3 5" key="2">
    <citation type="submission" date="2023-11" db="EMBL/GenBank/DDBJ databases">
        <title>MicrobeMod: A computational toolkit for identifying prokaryotic methylation and restriction-modification with nanopore sequencing.</title>
        <authorList>
            <person name="Crits-Christoph A."/>
            <person name="Kang S.C."/>
            <person name="Lee H."/>
            <person name="Ostrov N."/>
        </authorList>
    </citation>
    <scope>NUCLEOTIDE SEQUENCE [LARGE SCALE GENOMIC DNA]</scope>
    <source>
        <strain evidence="3 5">ATCC 23090</strain>
    </source>
</reference>
<dbReference type="AlphaFoldDB" id="A0A1K1T017"/>
<evidence type="ECO:0000313" key="5">
    <source>
        <dbReference type="Proteomes" id="UP001326715"/>
    </source>
</evidence>
<reference evidence="2 4" key="1">
    <citation type="submission" date="2016-11" db="EMBL/GenBank/DDBJ databases">
        <authorList>
            <person name="Jaros S."/>
            <person name="Januszkiewicz K."/>
            <person name="Wedrychowicz H."/>
        </authorList>
    </citation>
    <scope>NUCLEOTIDE SEQUENCE [LARGE SCALE GENOMIC DNA]</scope>
    <source>
        <strain evidence="2 4">DSM 784</strain>
    </source>
</reference>
<sequence length="372" mass="42785">MDRVLDDIMKWNEHEKALKSLYPDQKKKIASEKLTFYEELTAKYNKLPLSDFEKATFKSADFDRRKLIKGIYPWPLNVVRNLLTPRLQKVIEQKNELRDRNTFNDVRNEMTRLKLGDYIKDLPRHYNKNAETLTVPIGFYTAELNYIEIEVKFKKDQQQKFHLEGLKTTVKNPSGKLIGSRDFADVAKTDRLFTPLEMGNLVMGRPVGRDENVEGKFVTSYFMLDPNDRDANRNQKLKEHPPVQTLNLENILAKVDFKDKDIPGFLDRVAQDLKAGNLVNTEAIVNGAAKPFTMVINLQRKDIIFIDKNGEKFSSDEVKSTKAEKQTKSVTKGTKTSQSQKAGKNNNKRKGIDQEKESAGRVNGRKARTRSV</sequence>
<protein>
    <submittedName>
        <fullName evidence="2">Uncharacterized protein</fullName>
    </submittedName>
</protein>
<dbReference type="RefSeq" id="WP_143150984.1">
    <property type="nucleotide sequence ID" value="NZ_CP139972.1"/>
</dbReference>
<feature type="compositionally biased region" description="Basic and acidic residues" evidence="1">
    <location>
        <begin position="350"/>
        <end position="359"/>
    </location>
</feature>
<accession>A0A1K1T017</accession>